<sequence length="319" mass="35083">MAVVDFSPQSLPPMTVGATSARDHQRLGQPYVVVMSPELAGRAAGHLRLTYLTRSFDPTRRLGVLAYVIADRGCSGTQMRCDQTIRTALGMPTILPAVSPVIEGLAVEPVYASYRNRLRSLTSVITGRRYVMLRAAPPKPADIEKDLCRIRSDDLAAIGTNPGSLVLLFAAKTDKKGRRALSVVAAKALALGSDEIAQRRDDQEQTRDRLWDARYRCPKQILGVVGDDLSPLWLDSDARQRLGIQQLSPILVRRDTRSSLTRQSQEFGVALLTSFLTLQAIIAPLTTHWNAGVRSLSSFAISLLGALSLIVWRLRTDIR</sequence>
<keyword evidence="1" id="KW-0472">Membrane</keyword>
<dbReference type="PATRIC" id="fig|280871.6.peg.2659"/>
<gene>
    <name evidence="2" type="ORF">TL10_12800</name>
</gene>
<protein>
    <submittedName>
        <fullName evidence="2">Uncharacterized protein</fullName>
    </submittedName>
</protein>
<keyword evidence="1" id="KW-0812">Transmembrane</keyword>
<evidence type="ECO:0000256" key="1">
    <source>
        <dbReference type="SAM" id="Phobius"/>
    </source>
</evidence>
<dbReference type="RefSeq" id="WP_043985940.1">
    <property type="nucleotide sequence ID" value="NZ_JXST01000016.1"/>
</dbReference>
<feature type="transmembrane region" description="Helical" evidence="1">
    <location>
        <begin position="291"/>
        <end position="312"/>
    </location>
</feature>
<organism evidence="2 3">
    <name type="scientific">Mycolicibacterium llatzerense</name>
    <dbReference type="NCBI Taxonomy" id="280871"/>
    <lineage>
        <taxon>Bacteria</taxon>
        <taxon>Bacillati</taxon>
        <taxon>Actinomycetota</taxon>
        <taxon>Actinomycetes</taxon>
        <taxon>Mycobacteriales</taxon>
        <taxon>Mycobacteriaceae</taxon>
        <taxon>Mycolicibacterium</taxon>
    </lineage>
</organism>
<accession>A0A0D1J4G4</accession>
<dbReference type="Proteomes" id="UP000032221">
    <property type="component" value="Unassembled WGS sequence"/>
</dbReference>
<feature type="transmembrane region" description="Helical" evidence="1">
    <location>
        <begin position="267"/>
        <end position="285"/>
    </location>
</feature>
<reference evidence="2 3" key="1">
    <citation type="submission" date="2015-01" db="EMBL/GenBank/DDBJ databases">
        <title>Genome sequence of Mycobacterium llatzerense and Mycobacterium immunogenum recovered from brain abscess.</title>
        <authorList>
            <person name="Greninger A.L."/>
            <person name="Langelier C."/>
            <person name="Cunningham G."/>
            <person name="Chiu C.Y."/>
            <person name="Miller S."/>
        </authorList>
    </citation>
    <scope>NUCLEOTIDE SEQUENCE [LARGE SCALE GENOMIC DNA]</scope>
    <source>
        <strain evidence="2 3">CLUC14</strain>
    </source>
</reference>
<name>A0A0D1J4G4_9MYCO</name>
<keyword evidence="3" id="KW-1185">Reference proteome</keyword>
<keyword evidence="1" id="KW-1133">Transmembrane helix</keyword>
<evidence type="ECO:0000313" key="2">
    <source>
        <dbReference type="EMBL" id="KIU16508.1"/>
    </source>
</evidence>
<proteinExistence type="predicted"/>
<dbReference type="EMBL" id="JXST01000016">
    <property type="protein sequence ID" value="KIU16508.1"/>
    <property type="molecule type" value="Genomic_DNA"/>
</dbReference>
<evidence type="ECO:0000313" key="3">
    <source>
        <dbReference type="Proteomes" id="UP000032221"/>
    </source>
</evidence>
<comment type="caution">
    <text evidence="2">The sequence shown here is derived from an EMBL/GenBank/DDBJ whole genome shotgun (WGS) entry which is preliminary data.</text>
</comment>
<dbReference type="AlphaFoldDB" id="A0A0D1J4G4"/>